<dbReference type="Proteomes" id="UP000265520">
    <property type="component" value="Unassembled WGS sequence"/>
</dbReference>
<organism evidence="1 2">
    <name type="scientific">Trifolium medium</name>
    <dbReference type="NCBI Taxonomy" id="97028"/>
    <lineage>
        <taxon>Eukaryota</taxon>
        <taxon>Viridiplantae</taxon>
        <taxon>Streptophyta</taxon>
        <taxon>Embryophyta</taxon>
        <taxon>Tracheophyta</taxon>
        <taxon>Spermatophyta</taxon>
        <taxon>Magnoliopsida</taxon>
        <taxon>eudicotyledons</taxon>
        <taxon>Gunneridae</taxon>
        <taxon>Pentapetalae</taxon>
        <taxon>rosids</taxon>
        <taxon>fabids</taxon>
        <taxon>Fabales</taxon>
        <taxon>Fabaceae</taxon>
        <taxon>Papilionoideae</taxon>
        <taxon>50 kb inversion clade</taxon>
        <taxon>NPAAA clade</taxon>
        <taxon>Hologalegina</taxon>
        <taxon>IRL clade</taxon>
        <taxon>Trifolieae</taxon>
        <taxon>Trifolium</taxon>
    </lineage>
</organism>
<proteinExistence type="predicted"/>
<sequence length="35" mass="3891">MFVVMGVEVTITQNHIAKLIQADNDGWCQLKTAES</sequence>
<accession>A0A392UV04</accession>
<name>A0A392UV04_9FABA</name>
<comment type="caution">
    <text evidence="1">The sequence shown here is derived from an EMBL/GenBank/DDBJ whole genome shotgun (WGS) entry which is preliminary data.</text>
</comment>
<evidence type="ECO:0000313" key="2">
    <source>
        <dbReference type="Proteomes" id="UP000265520"/>
    </source>
</evidence>
<protein>
    <submittedName>
        <fullName evidence="1">Uncharacterized protein</fullName>
    </submittedName>
</protein>
<dbReference type="AlphaFoldDB" id="A0A392UV04"/>
<evidence type="ECO:0000313" key="1">
    <source>
        <dbReference type="EMBL" id="MCI75625.1"/>
    </source>
</evidence>
<dbReference type="EMBL" id="LXQA010887372">
    <property type="protein sequence ID" value="MCI75625.1"/>
    <property type="molecule type" value="Genomic_DNA"/>
</dbReference>
<reference evidence="1 2" key="1">
    <citation type="journal article" date="2018" name="Front. Plant Sci.">
        <title>Red Clover (Trifolium pratense) and Zigzag Clover (T. medium) - A Picture of Genomic Similarities and Differences.</title>
        <authorList>
            <person name="Dluhosova J."/>
            <person name="Istvanek J."/>
            <person name="Nedelnik J."/>
            <person name="Repkova J."/>
        </authorList>
    </citation>
    <scope>NUCLEOTIDE SEQUENCE [LARGE SCALE GENOMIC DNA]</scope>
    <source>
        <strain evidence="2">cv. 10/8</strain>
        <tissue evidence="1">Leaf</tissue>
    </source>
</reference>
<feature type="non-terminal residue" evidence="1">
    <location>
        <position position="35"/>
    </location>
</feature>
<keyword evidence="2" id="KW-1185">Reference proteome</keyword>